<keyword evidence="2" id="KW-0472">Membrane</keyword>
<feature type="compositionally biased region" description="Polar residues" evidence="1">
    <location>
        <begin position="113"/>
        <end position="125"/>
    </location>
</feature>
<reference evidence="3" key="1">
    <citation type="submission" date="2021-06" db="EMBL/GenBank/DDBJ databases">
        <title>Genome Sequence of Mortierella hyaline Strain SCG-10, a Cold-Adapted, Nitrate-Reducing Fungus Isolated from Soil in Minnesota, USA.</title>
        <authorList>
            <person name="Aldossari N."/>
        </authorList>
    </citation>
    <scope>NUCLEOTIDE SEQUENCE</scope>
    <source>
        <strain evidence="3">SCG-10</strain>
    </source>
</reference>
<gene>
    <name evidence="3" type="ORF">KI688_003537</name>
</gene>
<evidence type="ECO:0000313" key="4">
    <source>
        <dbReference type="Proteomes" id="UP000707451"/>
    </source>
</evidence>
<feature type="region of interest" description="Disordered" evidence="1">
    <location>
        <begin position="105"/>
        <end position="125"/>
    </location>
</feature>
<dbReference type="AlphaFoldDB" id="A0A9P7XQX5"/>
<keyword evidence="2" id="KW-0812">Transmembrane</keyword>
<comment type="caution">
    <text evidence="3">The sequence shown here is derived from an EMBL/GenBank/DDBJ whole genome shotgun (WGS) entry which is preliminary data.</text>
</comment>
<name>A0A9P7XQX5_9FUNG</name>
<feature type="compositionally biased region" description="Low complexity" evidence="1">
    <location>
        <begin position="394"/>
        <end position="423"/>
    </location>
</feature>
<feature type="region of interest" description="Disordered" evidence="1">
    <location>
        <begin position="201"/>
        <end position="220"/>
    </location>
</feature>
<organism evidence="3 4">
    <name type="scientific">Linnemannia hyalina</name>
    <dbReference type="NCBI Taxonomy" id="64524"/>
    <lineage>
        <taxon>Eukaryota</taxon>
        <taxon>Fungi</taxon>
        <taxon>Fungi incertae sedis</taxon>
        <taxon>Mucoromycota</taxon>
        <taxon>Mortierellomycotina</taxon>
        <taxon>Mortierellomycetes</taxon>
        <taxon>Mortierellales</taxon>
        <taxon>Mortierellaceae</taxon>
        <taxon>Linnemannia</taxon>
    </lineage>
</organism>
<evidence type="ECO:0000313" key="3">
    <source>
        <dbReference type="EMBL" id="KAG9064349.1"/>
    </source>
</evidence>
<evidence type="ECO:0000256" key="2">
    <source>
        <dbReference type="SAM" id="Phobius"/>
    </source>
</evidence>
<dbReference type="Proteomes" id="UP000707451">
    <property type="component" value="Unassembled WGS sequence"/>
</dbReference>
<feature type="compositionally biased region" description="Polar residues" evidence="1">
    <location>
        <begin position="1"/>
        <end position="41"/>
    </location>
</feature>
<dbReference type="EMBL" id="JAHRHY010000014">
    <property type="protein sequence ID" value="KAG9064349.1"/>
    <property type="molecule type" value="Genomic_DNA"/>
</dbReference>
<feature type="compositionally biased region" description="Polar residues" evidence="1">
    <location>
        <begin position="238"/>
        <end position="277"/>
    </location>
</feature>
<protein>
    <submittedName>
        <fullName evidence="3">Uncharacterized protein</fullName>
    </submittedName>
</protein>
<keyword evidence="4" id="KW-1185">Reference proteome</keyword>
<sequence length="543" mass="59026">MASRPQTRSPQDTNSQIDDNFRPSSNPQTYSPELTSPTTPASAYIPPPSPTPNQKYSLSPQEEYQYYLQGNETSQQHQYMYDHQQQQTLTEPILNPYPEPTLVAINEKPDQGHPSNPTAATSLTNSRRRRKTMIWIGITVTLLVIGVTLGLAFGLNDKNSNKNSNSDIMLTPVDTPTIINTSTPGSSSDALILSRSISSSRAPQEANYQLDDDSRPNALVAPSPQLITDGYVAPSIYTADSQNRTPSTIRNPHAQTTEYSPSVSHPQAYSPALSSNYIPPPSPTPSQLNAYPVPGGQYQQNVYQDPFQQTYHQTYQDQQAYQQQPYPEPTLHPYPDPVLVDTVDEKVNQVSSVTKPASNNGRRKKIIWIGSIVILILIGAIIGIVVSKNKDSDNNGGNSSSDSNSGNGSSNSSTTPTPTGTSSARTPIPSVSVTIPLTPVTVSYAPVTVPTPTNGGSSGGSGTKTPTAPTFPPQYNCPTFFCDNWRKDCQNSLCAQDSDFKACAAPCNGEFSCTTQCEFQNPCYKKCNSIWWDCRVNCDPPLS</sequence>
<feature type="transmembrane region" description="Helical" evidence="2">
    <location>
        <begin position="133"/>
        <end position="155"/>
    </location>
</feature>
<accession>A0A9P7XQX5</accession>
<feature type="region of interest" description="Disordered" evidence="1">
    <location>
        <begin position="391"/>
        <end position="430"/>
    </location>
</feature>
<keyword evidence="2" id="KW-1133">Transmembrane helix</keyword>
<feature type="region of interest" description="Disordered" evidence="1">
    <location>
        <begin position="1"/>
        <end position="58"/>
    </location>
</feature>
<feature type="transmembrane region" description="Helical" evidence="2">
    <location>
        <begin position="366"/>
        <end position="386"/>
    </location>
</feature>
<proteinExistence type="predicted"/>
<evidence type="ECO:0000256" key="1">
    <source>
        <dbReference type="SAM" id="MobiDB-lite"/>
    </source>
</evidence>
<dbReference type="OrthoDB" id="2439289at2759"/>
<feature type="region of interest" description="Disordered" evidence="1">
    <location>
        <begin position="237"/>
        <end position="300"/>
    </location>
</feature>